<dbReference type="SFLD" id="SFLDG01065">
    <property type="entry name" value="anaerobic_coproporphyrinogen-I"/>
    <property type="match status" value="1"/>
</dbReference>
<keyword evidence="4 9" id="KW-0949">S-adenosyl-L-methionine</keyword>
<dbReference type="Pfam" id="PF04055">
    <property type="entry name" value="Radical_SAM"/>
    <property type="match status" value="1"/>
</dbReference>
<keyword evidence="3 9" id="KW-0349">Heme</keyword>
<comment type="similarity">
    <text evidence="1">Belongs to the anaerobic coproporphyrinogen-III oxidase family. HemW subfamily.</text>
</comment>
<keyword evidence="9" id="KW-0963">Cytoplasm</keyword>
<dbReference type="SFLD" id="SFLDF00288">
    <property type="entry name" value="HemN-like__clustered_with_nucl"/>
    <property type="match status" value="1"/>
</dbReference>
<dbReference type="PROSITE" id="PS51918">
    <property type="entry name" value="RADICAL_SAM"/>
    <property type="match status" value="1"/>
</dbReference>
<evidence type="ECO:0000256" key="1">
    <source>
        <dbReference type="ARBA" id="ARBA00006100"/>
    </source>
</evidence>
<keyword evidence="12" id="KW-1185">Reference proteome</keyword>
<dbReference type="InterPro" id="IPR006638">
    <property type="entry name" value="Elp3/MiaA/NifB-like_rSAM"/>
</dbReference>
<dbReference type="InterPro" id="IPR034505">
    <property type="entry name" value="Coproporphyrinogen-III_oxidase"/>
</dbReference>
<dbReference type="InterPro" id="IPR058240">
    <property type="entry name" value="rSAM_sf"/>
</dbReference>
<evidence type="ECO:0000256" key="2">
    <source>
        <dbReference type="ARBA" id="ARBA00017228"/>
    </source>
</evidence>
<dbReference type="GO" id="GO:0006779">
    <property type="term" value="P:porphyrin-containing compound biosynthetic process"/>
    <property type="evidence" value="ECO:0007669"/>
    <property type="project" value="InterPro"/>
</dbReference>
<reference evidence="11 12" key="1">
    <citation type="submission" date="2016-10" db="EMBL/GenBank/DDBJ databases">
        <authorList>
            <person name="de Groot N.N."/>
        </authorList>
    </citation>
    <scope>NUCLEOTIDE SEQUENCE [LARGE SCALE GENOMIC DNA]</scope>
    <source>
        <strain evidence="11 12">DSM 1801</strain>
    </source>
</reference>
<dbReference type="InterPro" id="IPR004559">
    <property type="entry name" value="HemW-like"/>
</dbReference>
<evidence type="ECO:0000313" key="11">
    <source>
        <dbReference type="EMBL" id="SES83720.1"/>
    </source>
</evidence>
<comment type="function">
    <text evidence="9">Probably acts as a heme chaperone, transferring heme to an unknown acceptor. Binds one molecule of heme per monomer, possibly covalently. Binds 1 [4Fe-4S] cluster. The cluster is coordinated with 3 cysteines and an exchangeable S-adenosyl-L-methionine.</text>
</comment>
<keyword evidence="8 9" id="KW-0143">Chaperone</keyword>
<keyword evidence="7 9" id="KW-0411">Iron-sulfur</keyword>
<dbReference type="PANTHER" id="PTHR13932:SF5">
    <property type="entry name" value="RADICAL S-ADENOSYL METHIONINE DOMAIN-CONTAINING PROTEIN 1, MITOCHONDRIAL"/>
    <property type="match status" value="1"/>
</dbReference>
<dbReference type="PANTHER" id="PTHR13932">
    <property type="entry name" value="COPROPORPHYRINIGEN III OXIDASE"/>
    <property type="match status" value="1"/>
</dbReference>
<evidence type="ECO:0000256" key="6">
    <source>
        <dbReference type="ARBA" id="ARBA00023004"/>
    </source>
</evidence>
<dbReference type="RefSeq" id="WP_092476556.1">
    <property type="nucleotide sequence ID" value="NZ_FOHN01000004.1"/>
</dbReference>
<dbReference type="SFLD" id="SFLDG01082">
    <property type="entry name" value="B12-binding_domain_containing"/>
    <property type="match status" value="1"/>
</dbReference>
<evidence type="ECO:0000256" key="5">
    <source>
        <dbReference type="ARBA" id="ARBA00022723"/>
    </source>
</evidence>
<keyword evidence="6 9" id="KW-0408">Iron</keyword>
<dbReference type="SFLD" id="SFLDF00562">
    <property type="entry name" value="HemN-like__clustered_with_heat"/>
    <property type="match status" value="1"/>
</dbReference>
<sequence>MKELAIYVHIPFCARKCRYCDFLSGPEYLEQIDQYIDMMQKQMEQCRELVKEYRIRSIFLGGGTPSILTSSQITRVMAGLWELAGDRMMADGEVTIESNPGTLTEEKLKTYLDLKISRISMGLQSADNEELKNLGRIHTYEEFLEGYKLARKAGFNNINVDLMSGLPSQTLQKWETTLKKVISLRPEHISAYSLIVEEGTEFYKLYGSGKGKKELPEEGLDRLMYQKTKELLEQAGYYRYEISNYAKPGYESRHNITYWTGIDYLGIGLGASSLIQKKRYRNEEKMECYLEKLSRNKSVCNLEEALNWQSEMEEFMILGLRMMKGVSKSEFQKRFGVTMESKYESVLRKIKELGLMEEEKDLLWLTEKGIDVSNEVFTLFLSD</sequence>
<dbReference type="Proteomes" id="UP000199800">
    <property type="component" value="Unassembled WGS sequence"/>
</dbReference>
<dbReference type="STRING" id="29364.SAMN04487772_10452"/>
<protein>
    <recommendedName>
        <fullName evidence="2 9">Heme chaperone HemW</fullName>
    </recommendedName>
</protein>
<keyword evidence="9" id="KW-0004">4Fe-4S</keyword>
<organism evidence="11 12">
    <name type="scientific">[Clostridium] polysaccharolyticum</name>
    <dbReference type="NCBI Taxonomy" id="29364"/>
    <lineage>
        <taxon>Bacteria</taxon>
        <taxon>Bacillati</taxon>
        <taxon>Bacillota</taxon>
        <taxon>Clostridia</taxon>
        <taxon>Lachnospirales</taxon>
        <taxon>Lachnospiraceae</taxon>
    </lineage>
</organism>
<evidence type="ECO:0000256" key="7">
    <source>
        <dbReference type="ARBA" id="ARBA00023014"/>
    </source>
</evidence>
<dbReference type="EMBL" id="FOHN01000004">
    <property type="protein sequence ID" value="SES83720.1"/>
    <property type="molecule type" value="Genomic_DNA"/>
</dbReference>
<evidence type="ECO:0000256" key="4">
    <source>
        <dbReference type="ARBA" id="ARBA00022691"/>
    </source>
</evidence>
<dbReference type="SMART" id="SM00729">
    <property type="entry name" value="Elp3"/>
    <property type="match status" value="1"/>
</dbReference>
<dbReference type="InterPro" id="IPR013785">
    <property type="entry name" value="Aldolase_TIM"/>
</dbReference>
<dbReference type="InterPro" id="IPR007197">
    <property type="entry name" value="rSAM"/>
</dbReference>
<comment type="subcellular location">
    <subcellularLocation>
        <location evidence="9">Cytoplasm</location>
    </subcellularLocation>
</comment>
<feature type="domain" description="Radical SAM core" evidence="10">
    <location>
        <begin position="1"/>
        <end position="239"/>
    </location>
</feature>
<evidence type="ECO:0000259" key="10">
    <source>
        <dbReference type="PROSITE" id="PS51918"/>
    </source>
</evidence>
<dbReference type="GO" id="GO:0046872">
    <property type="term" value="F:metal ion binding"/>
    <property type="evidence" value="ECO:0007669"/>
    <property type="project" value="UniProtKB-UniRule"/>
</dbReference>
<keyword evidence="5 9" id="KW-0479">Metal-binding</keyword>
<evidence type="ECO:0000256" key="8">
    <source>
        <dbReference type="ARBA" id="ARBA00023186"/>
    </source>
</evidence>
<evidence type="ECO:0000256" key="3">
    <source>
        <dbReference type="ARBA" id="ARBA00022617"/>
    </source>
</evidence>
<dbReference type="Pfam" id="PF06969">
    <property type="entry name" value="HemN_C"/>
    <property type="match status" value="1"/>
</dbReference>
<dbReference type="Gene3D" id="3.20.20.70">
    <property type="entry name" value="Aldolase class I"/>
    <property type="match status" value="1"/>
</dbReference>
<evidence type="ECO:0000256" key="9">
    <source>
        <dbReference type="RuleBase" id="RU364116"/>
    </source>
</evidence>
<gene>
    <name evidence="11" type="ORF">SAMN04487772_10452</name>
</gene>
<dbReference type="GO" id="GO:0004109">
    <property type="term" value="F:coproporphyrinogen oxidase activity"/>
    <property type="evidence" value="ECO:0007669"/>
    <property type="project" value="InterPro"/>
</dbReference>
<dbReference type="GO" id="GO:0005737">
    <property type="term" value="C:cytoplasm"/>
    <property type="evidence" value="ECO:0007669"/>
    <property type="project" value="UniProtKB-SubCell"/>
</dbReference>
<evidence type="ECO:0000313" key="12">
    <source>
        <dbReference type="Proteomes" id="UP000199800"/>
    </source>
</evidence>
<dbReference type="CDD" id="cd01335">
    <property type="entry name" value="Radical_SAM"/>
    <property type="match status" value="1"/>
</dbReference>
<name>A0A1H9ZPV5_9FIRM</name>
<dbReference type="GO" id="GO:0051539">
    <property type="term" value="F:4 iron, 4 sulfur cluster binding"/>
    <property type="evidence" value="ECO:0007669"/>
    <property type="project" value="UniProtKB-UniRule"/>
</dbReference>
<dbReference type="AlphaFoldDB" id="A0A1H9ZPV5"/>
<proteinExistence type="inferred from homology"/>
<dbReference type="OrthoDB" id="9808022at2"/>
<dbReference type="InterPro" id="IPR010723">
    <property type="entry name" value="HemN_C"/>
</dbReference>
<dbReference type="SUPFAM" id="SSF102114">
    <property type="entry name" value="Radical SAM enzymes"/>
    <property type="match status" value="1"/>
</dbReference>
<dbReference type="SFLD" id="SFLDS00029">
    <property type="entry name" value="Radical_SAM"/>
    <property type="match status" value="1"/>
</dbReference>
<accession>A0A1H9ZPV5</accession>
<dbReference type="NCBIfam" id="TIGR00539">
    <property type="entry name" value="hemN_rel"/>
    <property type="match status" value="1"/>
</dbReference>